<dbReference type="EMBL" id="NBAG03000481">
    <property type="protein sequence ID" value="PNI20396.1"/>
    <property type="molecule type" value="Genomic_DNA"/>
</dbReference>
<proteinExistence type="predicted"/>
<comment type="caution">
    <text evidence="1">The sequence shown here is derived from an EMBL/GenBank/DDBJ whole genome shotgun (WGS) entry which is preliminary data.</text>
</comment>
<dbReference type="AlphaFoldDB" id="A0A2J8JC98"/>
<gene>
    <name evidence="1" type="ORF">CK820_G0048800</name>
</gene>
<name>A0A2J8JC98_PANTR</name>
<protein>
    <submittedName>
        <fullName evidence="1">Uncharacterized protein</fullName>
    </submittedName>
</protein>
<reference evidence="1 2" key="1">
    <citation type="submission" date="2017-12" db="EMBL/GenBank/DDBJ databases">
        <title>High-resolution comparative analysis of great ape genomes.</title>
        <authorList>
            <person name="Pollen A."/>
            <person name="Hastie A."/>
            <person name="Hormozdiari F."/>
            <person name="Dougherty M."/>
            <person name="Liu R."/>
            <person name="Chaisson M."/>
            <person name="Hoppe E."/>
            <person name="Hill C."/>
            <person name="Pang A."/>
            <person name="Hillier L."/>
            <person name="Baker C."/>
            <person name="Armstrong J."/>
            <person name="Shendure J."/>
            <person name="Paten B."/>
            <person name="Wilson R."/>
            <person name="Chao H."/>
            <person name="Schneider V."/>
            <person name="Ventura M."/>
            <person name="Kronenberg Z."/>
            <person name="Murali S."/>
            <person name="Gordon D."/>
            <person name="Cantsilieris S."/>
            <person name="Munson K."/>
            <person name="Nelson B."/>
            <person name="Raja A."/>
            <person name="Underwood J."/>
            <person name="Diekhans M."/>
            <person name="Fiddes I."/>
            <person name="Haussler D."/>
            <person name="Eichler E."/>
        </authorList>
    </citation>
    <scope>NUCLEOTIDE SEQUENCE [LARGE SCALE GENOMIC DNA]</scope>
    <source>
        <strain evidence="1">Yerkes chimp pedigree #C0471</strain>
    </source>
</reference>
<accession>A0A2J8JC98</accession>
<evidence type="ECO:0000313" key="1">
    <source>
        <dbReference type="EMBL" id="PNI20396.1"/>
    </source>
</evidence>
<dbReference type="Proteomes" id="UP000236370">
    <property type="component" value="Unassembled WGS sequence"/>
</dbReference>
<organism evidence="1 2">
    <name type="scientific">Pan troglodytes</name>
    <name type="common">Chimpanzee</name>
    <dbReference type="NCBI Taxonomy" id="9598"/>
    <lineage>
        <taxon>Eukaryota</taxon>
        <taxon>Metazoa</taxon>
        <taxon>Chordata</taxon>
        <taxon>Craniata</taxon>
        <taxon>Vertebrata</taxon>
        <taxon>Euteleostomi</taxon>
        <taxon>Mammalia</taxon>
        <taxon>Eutheria</taxon>
        <taxon>Euarchontoglires</taxon>
        <taxon>Primates</taxon>
        <taxon>Haplorrhini</taxon>
        <taxon>Catarrhini</taxon>
        <taxon>Hominidae</taxon>
        <taxon>Pan</taxon>
    </lineage>
</organism>
<evidence type="ECO:0000313" key="2">
    <source>
        <dbReference type="Proteomes" id="UP000236370"/>
    </source>
</evidence>
<sequence>MDGRRFMLSPLARKKQALSQGPEHLDSSFLTACAFLTVLVRKAPAGGGEQSLLLWPRKAAGEGILHAKEVSVATCL</sequence>